<sequence length="67" mass="7786">MNKSTFNKTNFDHLECPLCGTLRAPSRVVLTRDKKDVKYVSYKCQPDHVNHGDVYKWKIMSKGELVD</sequence>
<proteinExistence type="predicted"/>
<name>N8WBQ5_9GAMM</name>
<dbReference type="EMBL" id="APPH01000009">
    <property type="protein sequence ID" value="ENV09522.1"/>
    <property type="molecule type" value="Genomic_DNA"/>
</dbReference>
<gene>
    <name evidence="1" type="ORF">F966_02180</name>
</gene>
<reference evidence="1 2" key="1">
    <citation type="submission" date="2013-02" db="EMBL/GenBank/DDBJ databases">
        <title>The Genome Sequence of Acinetobacter sp. CIP 56.2.</title>
        <authorList>
            <consortium name="The Broad Institute Genome Sequencing Platform"/>
            <consortium name="The Broad Institute Genome Sequencing Center for Infectious Disease"/>
            <person name="Cerqueira G."/>
            <person name="Feldgarden M."/>
            <person name="Courvalin P."/>
            <person name="Perichon B."/>
            <person name="Grillot-Courvalin C."/>
            <person name="Clermont D."/>
            <person name="Rocha E."/>
            <person name="Yoon E.-J."/>
            <person name="Nemec A."/>
            <person name="Walker B."/>
            <person name="Young S.K."/>
            <person name="Zeng Q."/>
            <person name="Gargeya S."/>
            <person name="Fitzgerald M."/>
            <person name="Haas B."/>
            <person name="Abouelleil A."/>
            <person name="Alvarado L."/>
            <person name="Arachchi H.M."/>
            <person name="Berlin A.M."/>
            <person name="Chapman S.B."/>
            <person name="Dewar J."/>
            <person name="Goldberg J."/>
            <person name="Griggs A."/>
            <person name="Gujja S."/>
            <person name="Hansen M."/>
            <person name="Howarth C."/>
            <person name="Imamovic A."/>
            <person name="Larimer J."/>
            <person name="McCowan C."/>
            <person name="Murphy C."/>
            <person name="Neiman D."/>
            <person name="Pearson M."/>
            <person name="Priest M."/>
            <person name="Roberts A."/>
            <person name="Saif S."/>
            <person name="Shea T."/>
            <person name="Sisk P."/>
            <person name="Sykes S."/>
            <person name="Wortman J."/>
            <person name="Nusbaum C."/>
            <person name="Birren B."/>
        </authorList>
    </citation>
    <scope>NUCLEOTIDE SEQUENCE [LARGE SCALE GENOMIC DNA]</scope>
    <source>
        <strain evidence="1 2">CIP 56.2</strain>
    </source>
</reference>
<comment type="caution">
    <text evidence="1">The sequence shown here is derived from an EMBL/GenBank/DDBJ whole genome shotgun (WGS) entry which is preliminary data.</text>
</comment>
<dbReference type="HOGENOM" id="CLU_2938116_0_0_6"/>
<dbReference type="STRING" id="1144672.F966_02180"/>
<evidence type="ECO:0000313" key="2">
    <source>
        <dbReference type="Proteomes" id="UP000013209"/>
    </source>
</evidence>
<organism evidence="1 2">
    <name type="scientific">Acinetobacter higginsii</name>
    <dbReference type="NCBI Taxonomy" id="70347"/>
    <lineage>
        <taxon>Bacteria</taxon>
        <taxon>Pseudomonadati</taxon>
        <taxon>Pseudomonadota</taxon>
        <taxon>Gammaproteobacteria</taxon>
        <taxon>Moraxellales</taxon>
        <taxon>Moraxellaceae</taxon>
        <taxon>Acinetobacter</taxon>
    </lineage>
</organism>
<dbReference type="Proteomes" id="UP000013209">
    <property type="component" value="Unassembled WGS sequence"/>
</dbReference>
<protein>
    <submittedName>
        <fullName evidence="1">Uncharacterized protein</fullName>
    </submittedName>
</protein>
<evidence type="ECO:0000313" key="1">
    <source>
        <dbReference type="EMBL" id="ENV09522.1"/>
    </source>
</evidence>
<accession>N8WBQ5</accession>
<dbReference type="AlphaFoldDB" id="N8WBQ5"/>